<name>A0ABR2MP59_9ASPA</name>
<dbReference type="PANTHER" id="PTHR39708">
    <property type="entry name" value="OS07G0483400 PROTEIN"/>
    <property type="match status" value="1"/>
</dbReference>
<feature type="domain" description="BLOC-1-related complex subunit 6 C-terminal helix" evidence="2">
    <location>
        <begin position="63"/>
        <end position="157"/>
    </location>
</feature>
<comment type="caution">
    <text evidence="3">The sequence shown here is derived from an EMBL/GenBank/DDBJ whole genome shotgun (WGS) entry which is preliminary data.</text>
</comment>
<sequence length="167" mass="18255">MAEIGTEPPEAAAHAAIRADRAVNPFVLAGREEILGETPRSDAESGENFLKKKPSEDRREVFRALEAVEKNTAAIAESYASLFSTLRLALSEVTSTSIENIQCLSDVVGSLQVSALDAASKGNRYINSCLRLNEELKSLEDLALQLKMLRKNVDALELCVNRVLRLP</sequence>
<keyword evidence="4" id="KW-1185">Reference proteome</keyword>
<accession>A0ABR2MP59</accession>
<evidence type="ECO:0000313" key="4">
    <source>
        <dbReference type="Proteomes" id="UP001412067"/>
    </source>
</evidence>
<dbReference type="EMBL" id="JBBWWR010000006">
    <property type="protein sequence ID" value="KAK8965469.1"/>
    <property type="molecule type" value="Genomic_DNA"/>
</dbReference>
<gene>
    <name evidence="3" type="ORF">KSP40_PGU013819</name>
</gene>
<reference evidence="3 4" key="1">
    <citation type="journal article" date="2022" name="Nat. Plants">
        <title>Genomes of leafy and leafless Platanthera orchids illuminate the evolution of mycoheterotrophy.</title>
        <authorList>
            <person name="Li M.H."/>
            <person name="Liu K.W."/>
            <person name="Li Z."/>
            <person name="Lu H.C."/>
            <person name="Ye Q.L."/>
            <person name="Zhang D."/>
            <person name="Wang J.Y."/>
            <person name="Li Y.F."/>
            <person name="Zhong Z.M."/>
            <person name="Liu X."/>
            <person name="Yu X."/>
            <person name="Liu D.K."/>
            <person name="Tu X.D."/>
            <person name="Liu B."/>
            <person name="Hao Y."/>
            <person name="Liao X.Y."/>
            <person name="Jiang Y.T."/>
            <person name="Sun W.H."/>
            <person name="Chen J."/>
            <person name="Chen Y.Q."/>
            <person name="Ai Y."/>
            <person name="Zhai J.W."/>
            <person name="Wu S.S."/>
            <person name="Zhou Z."/>
            <person name="Hsiao Y.Y."/>
            <person name="Wu W.L."/>
            <person name="Chen Y.Y."/>
            <person name="Lin Y.F."/>
            <person name="Hsu J.L."/>
            <person name="Li C.Y."/>
            <person name="Wang Z.W."/>
            <person name="Zhao X."/>
            <person name="Zhong W.Y."/>
            <person name="Ma X.K."/>
            <person name="Ma L."/>
            <person name="Huang J."/>
            <person name="Chen G.Z."/>
            <person name="Huang M.Z."/>
            <person name="Huang L."/>
            <person name="Peng D.H."/>
            <person name="Luo Y.B."/>
            <person name="Zou S.Q."/>
            <person name="Chen S.P."/>
            <person name="Lan S."/>
            <person name="Tsai W.C."/>
            <person name="Van de Peer Y."/>
            <person name="Liu Z.J."/>
        </authorList>
    </citation>
    <scope>NUCLEOTIDE SEQUENCE [LARGE SCALE GENOMIC DNA]</scope>
    <source>
        <strain evidence="3">Lor288</strain>
    </source>
</reference>
<dbReference type="Pfam" id="PF10157">
    <property type="entry name" value="BORCS6"/>
    <property type="match status" value="1"/>
</dbReference>
<proteinExistence type="predicted"/>
<dbReference type="Proteomes" id="UP001412067">
    <property type="component" value="Unassembled WGS sequence"/>
</dbReference>
<evidence type="ECO:0000259" key="2">
    <source>
        <dbReference type="Pfam" id="PF10157"/>
    </source>
</evidence>
<organism evidence="3 4">
    <name type="scientific">Platanthera guangdongensis</name>
    <dbReference type="NCBI Taxonomy" id="2320717"/>
    <lineage>
        <taxon>Eukaryota</taxon>
        <taxon>Viridiplantae</taxon>
        <taxon>Streptophyta</taxon>
        <taxon>Embryophyta</taxon>
        <taxon>Tracheophyta</taxon>
        <taxon>Spermatophyta</taxon>
        <taxon>Magnoliopsida</taxon>
        <taxon>Liliopsida</taxon>
        <taxon>Asparagales</taxon>
        <taxon>Orchidaceae</taxon>
        <taxon>Orchidoideae</taxon>
        <taxon>Orchideae</taxon>
        <taxon>Orchidinae</taxon>
        <taxon>Platanthera</taxon>
    </lineage>
</organism>
<dbReference type="PANTHER" id="PTHR39708:SF2">
    <property type="entry name" value="BLOC-1-RELATED COMPLEX SUBUNIT 6 C-TERMINAL HELIX DOMAIN-CONTAINING PROTEIN"/>
    <property type="match status" value="1"/>
</dbReference>
<protein>
    <recommendedName>
        <fullName evidence="2">BLOC-1-related complex subunit 6 C-terminal helix domain-containing protein</fullName>
    </recommendedName>
</protein>
<dbReference type="InterPro" id="IPR046465">
    <property type="entry name" value="BORCS6_C"/>
</dbReference>
<evidence type="ECO:0000313" key="3">
    <source>
        <dbReference type="EMBL" id="KAK8965469.1"/>
    </source>
</evidence>
<evidence type="ECO:0000256" key="1">
    <source>
        <dbReference type="SAM" id="Coils"/>
    </source>
</evidence>
<feature type="coiled-coil region" evidence="1">
    <location>
        <begin position="129"/>
        <end position="159"/>
    </location>
</feature>
<keyword evidence="1" id="KW-0175">Coiled coil</keyword>